<dbReference type="STRING" id="393003.SAMN05660461_3443"/>
<protein>
    <submittedName>
        <fullName evidence="1">Uncharacterized protein</fullName>
    </submittedName>
</protein>
<proteinExistence type="predicted"/>
<keyword evidence="2" id="KW-1185">Reference proteome</keyword>
<evidence type="ECO:0000313" key="1">
    <source>
        <dbReference type="EMBL" id="SKD06478.1"/>
    </source>
</evidence>
<accession>A0A1T5P284</accession>
<dbReference type="Proteomes" id="UP000190166">
    <property type="component" value="Unassembled WGS sequence"/>
</dbReference>
<reference evidence="1 2" key="1">
    <citation type="submission" date="2017-02" db="EMBL/GenBank/DDBJ databases">
        <authorList>
            <person name="Peterson S.W."/>
        </authorList>
    </citation>
    <scope>NUCLEOTIDE SEQUENCE [LARGE SCALE GENOMIC DNA]</scope>
    <source>
        <strain evidence="1 2">DSM 18108</strain>
    </source>
</reference>
<gene>
    <name evidence="1" type="ORF">SAMN05660461_3443</name>
</gene>
<dbReference type="RefSeq" id="WP_079470714.1">
    <property type="nucleotide sequence ID" value="NZ_FUZZ01000002.1"/>
</dbReference>
<evidence type="ECO:0000313" key="2">
    <source>
        <dbReference type="Proteomes" id="UP000190166"/>
    </source>
</evidence>
<dbReference type="EMBL" id="FUZZ01000002">
    <property type="protein sequence ID" value="SKD06478.1"/>
    <property type="molecule type" value="Genomic_DNA"/>
</dbReference>
<name>A0A1T5P284_9BACT</name>
<organism evidence="1 2">
    <name type="scientific">Chitinophaga ginsengisegetis</name>
    <dbReference type="NCBI Taxonomy" id="393003"/>
    <lineage>
        <taxon>Bacteria</taxon>
        <taxon>Pseudomonadati</taxon>
        <taxon>Bacteroidota</taxon>
        <taxon>Chitinophagia</taxon>
        <taxon>Chitinophagales</taxon>
        <taxon>Chitinophagaceae</taxon>
        <taxon>Chitinophaga</taxon>
    </lineage>
</organism>
<dbReference type="AlphaFoldDB" id="A0A1T5P284"/>
<sequence>MNYKKFVVFLISFCAVFFGNVVYTLSCGPTPDPYDYYVSFFSPYAKGGGYEPFYYTALTNFFGDPTPSEETANVADWQNYAGSKVTAKDIRECIYTYPKEQLAAIAEGSTALPDSVQKNTFAQFLGKEKNREAARYLLFAKSCEPAVINTDPWSVPERNTPLLSALYTEGQGLRDKVKDKDIRDRYSFQLVRLQHYSKQYREAVASFDQLFDGKEKSSLVYYKALALKSGALLYLKDSVRSAYLFSRVFEMAPSLRLSCFISLTWTNTSSEQIYPLCKDDHEKAMVAAIYGFTNPAPDVTAIRQVYALDPASPALNILLAREINKLEDAYFSPVLMDGQNNGIVSIQDYSPAEKNKLLARLSGLQTLVDSLVQKGKLKDVDLWRVSSAYLSYIRKNYPAAVQQLAAVKTKDPEVKDQWEIVNLLVNINQQKTIDSAFESKLLASFKWLDTKTAGAESYWDSWGRGENKSFSFSKTYRNLLFAILAPRYHQQGDFVKESLIRGRCDSLKMNDYFVSGQTSMDQINNDMNPATLIRLKDFLRQPVKTPYESYLAGFFPEGINMDQAIGVSYMRIHDFSSARDWFKKAAPGALAVSYQVFHDQLQDFGVDSAEAPYTKEITQLQFCERMVQLQEKMKTAPVPAKVYYDYATALFSISYYGRTWNFVKDYRPSTQWYSPECDKDAFEKQYFGCYAAESYYLKAAQASTDKEFRARCAFMAARCSQKHTANNGNSDQYITALVHNRYFPLLTGNYGQTKFYQRAYDQCSYLRDYVKSTRKK</sequence>